<protein>
    <submittedName>
        <fullName evidence="2">Glycoside hydrolase</fullName>
    </submittedName>
</protein>
<dbReference type="InterPro" id="IPR013780">
    <property type="entry name" value="Glyco_hydro_b"/>
</dbReference>
<proteinExistence type="predicted"/>
<dbReference type="InterPro" id="IPR017853">
    <property type="entry name" value="GH"/>
</dbReference>
<dbReference type="Gene3D" id="3.20.20.80">
    <property type="entry name" value="Glycosidases"/>
    <property type="match status" value="1"/>
</dbReference>
<evidence type="ECO:0000313" key="2">
    <source>
        <dbReference type="EMBL" id="MFC4026997.1"/>
    </source>
</evidence>
<gene>
    <name evidence="2" type="ORF">ACFOS1_06240</name>
</gene>
<accession>A0ABV8H828</accession>
<comment type="caution">
    <text evidence="2">The sequence shown here is derived from an EMBL/GenBank/DDBJ whole genome shotgun (WGS) entry which is preliminary data.</text>
</comment>
<dbReference type="GO" id="GO:0016787">
    <property type="term" value="F:hydrolase activity"/>
    <property type="evidence" value="ECO:0007669"/>
    <property type="project" value="UniProtKB-KW"/>
</dbReference>
<keyword evidence="2" id="KW-0378">Hydrolase</keyword>
<dbReference type="Proteomes" id="UP001595793">
    <property type="component" value="Unassembled WGS sequence"/>
</dbReference>
<dbReference type="SUPFAM" id="SSF51445">
    <property type="entry name" value="(Trans)glycosidases"/>
    <property type="match status" value="1"/>
</dbReference>
<organism evidence="2 3">
    <name type="scientific">Zunongwangia endophytica</name>
    <dbReference type="NCBI Taxonomy" id="1808945"/>
    <lineage>
        <taxon>Bacteria</taxon>
        <taxon>Pseudomonadati</taxon>
        <taxon>Bacteroidota</taxon>
        <taxon>Flavobacteriia</taxon>
        <taxon>Flavobacteriales</taxon>
        <taxon>Flavobacteriaceae</taxon>
        <taxon>Zunongwangia</taxon>
    </lineage>
</organism>
<dbReference type="PANTHER" id="PTHR42767:SF1">
    <property type="entry name" value="ENDO-BETA-1,6-GALACTANASE-LIKE DOMAIN-CONTAINING PROTEIN"/>
    <property type="match status" value="1"/>
</dbReference>
<dbReference type="Pfam" id="PF14587">
    <property type="entry name" value="Glyco_hydr_30_2"/>
    <property type="match status" value="1"/>
</dbReference>
<evidence type="ECO:0000259" key="1">
    <source>
        <dbReference type="Pfam" id="PF14587"/>
    </source>
</evidence>
<dbReference type="EMBL" id="JBHSAS010000006">
    <property type="protein sequence ID" value="MFC4026997.1"/>
    <property type="molecule type" value="Genomic_DNA"/>
</dbReference>
<feature type="domain" description="Endo-beta-1,6-galactanase-like" evidence="1">
    <location>
        <begin position="40"/>
        <end position="400"/>
    </location>
</feature>
<dbReference type="PROSITE" id="PS51257">
    <property type="entry name" value="PROKAR_LIPOPROTEIN"/>
    <property type="match status" value="1"/>
</dbReference>
<keyword evidence="3" id="KW-1185">Reference proteome</keyword>
<name>A0ABV8H828_9FLAO</name>
<dbReference type="Gene3D" id="2.60.40.1180">
    <property type="entry name" value="Golgi alpha-mannosidase II"/>
    <property type="match status" value="1"/>
</dbReference>
<reference evidence="3" key="1">
    <citation type="journal article" date="2019" name="Int. J. Syst. Evol. Microbiol.">
        <title>The Global Catalogue of Microorganisms (GCM) 10K type strain sequencing project: providing services to taxonomists for standard genome sequencing and annotation.</title>
        <authorList>
            <consortium name="The Broad Institute Genomics Platform"/>
            <consortium name="The Broad Institute Genome Sequencing Center for Infectious Disease"/>
            <person name="Wu L."/>
            <person name="Ma J."/>
        </authorList>
    </citation>
    <scope>NUCLEOTIDE SEQUENCE [LARGE SCALE GENOMIC DNA]</scope>
    <source>
        <strain evidence="3">CECT 9128</strain>
    </source>
</reference>
<dbReference type="InterPro" id="IPR039514">
    <property type="entry name" value="6GAL-like"/>
</dbReference>
<sequence length="518" mass="58849">MKKNFQSFFFLLTFYLFFISCQQENNDRKRTTEEKSKRTSISIEADVVFQTIDNFGASDAWSIQHIGNWPDHKKEKIAQLLFSQELDENNHPLGIGLSLWRFNLGAGSAQQGANSGIVDEWRRADSFLKLDGTYSWQRQSGQVWFAKAANDYGVDQLLVFLNSPHVNFTRNKKAFSASGDQSNLAVANYKKFTDYLSHSIKGMENLGLNVDIISPFNEPQWDWADGGQEGTPFWNEEIAEITRLINKSFIENNIETKIDLPETAQLNYLLEDDNKPGRGTQLDYFFNENSTGHIGNLEHLGKAISGHSYFTTSPTSKLIGERKKLNHALKDFQNLKFWMSEYCILGDNDGEIEGNGKDLSIEPALYMAKVIHHDLSIANASAWHWWTAVSVYDYKDGLIYADKNKKDGNFEESKMLWALGNYSRFIRPGAERIQITTEGKLPEEILISGFNSPDNQENILVVINPLNRKIQVQFKNNEKLLTPKSSYVTSNAKNLASVEQGPNISLTEKSITTLIFSK</sequence>
<dbReference type="PANTHER" id="PTHR42767">
    <property type="entry name" value="ENDO-BETA-1,6-GALACTANASE"/>
    <property type="match status" value="1"/>
</dbReference>
<evidence type="ECO:0000313" key="3">
    <source>
        <dbReference type="Proteomes" id="UP001595793"/>
    </source>
</evidence>
<dbReference type="InterPro" id="IPR039743">
    <property type="entry name" value="6GAL/EXGAL"/>
</dbReference>
<dbReference type="RefSeq" id="WP_290235226.1">
    <property type="nucleotide sequence ID" value="NZ_JAUFPZ010000002.1"/>
</dbReference>